<sequence length="372" mass="38731">MANEWSWGDDQQVPGPPSSATPGQPTGTPSGLPAYGQYATGPTGGGPSGGPGNYPPGLWVPKPGIIPLRPLRFGDIVNGAFGAIRANPAVMFGMSFLVMLVVAAIGGVFSYYTERQLLAQASADANLEELWESILPSTLPMLVPLLLALLATTVLSGLIVLAVSRAVLGRVLGPGAVWKQVRGRIPALLGLTVIVYVLQLLPAAVIIALLAGLATLMRDSGWDPGAALFLLVVPGLGGLAASAYLSIRLLFAAPVLILEKTTVGAAIKRSLALTRRSFWRLFGIIIVTGILAGIVSGFISSFITLPVLAFMSISSDPSQATPPAAVAVLYLGQALASTFTVPFTAATTALLYIDQRIRRESLDVELARAAQQ</sequence>
<evidence type="ECO:0000313" key="5">
    <source>
        <dbReference type="Proteomes" id="UP000185612"/>
    </source>
</evidence>
<keyword evidence="2" id="KW-0812">Transmembrane</keyword>
<comment type="caution">
    <text evidence="4">The sequence shown here is derived from an EMBL/GenBank/DDBJ whole genome shotgun (WGS) entry which is preliminary data.</text>
</comment>
<evidence type="ECO:0000259" key="3">
    <source>
        <dbReference type="Pfam" id="PF10110"/>
    </source>
</evidence>
<proteinExistence type="predicted"/>
<feature type="transmembrane region" description="Helical" evidence="2">
    <location>
        <begin position="145"/>
        <end position="168"/>
    </location>
</feature>
<keyword evidence="2" id="KW-1133">Transmembrane helix</keyword>
<dbReference type="EMBL" id="MQVS01000004">
    <property type="protein sequence ID" value="OKL51831.1"/>
    <property type="molecule type" value="Genomic_DNA"/>
</dbReference>
<feature type="compositionally biased region" description="Polar residues" evidence="1">
    <location>
        <begin position="20"/>
        <end position="29"/>
    </location>
</feature>
<protein>
    <recommendedName>
        <fullName evidence="3">Glycerophosphoryl diester phosphodiesterase membrane domain-containing protein</fullName>
    </recommendedName>
</protein>
<reference evidence="5" key="1">
    <citation type="submission" date="2016-12" db="EMBL/GenBank/DDBJ databases">
        <authorList>
            <person name="Meng X."/>
        </authorList>
    </citation>
    <scope>NUCLEOTIDE SEQUENCE [LARGE SCALE GENOMIC DNA]</scope>
    <source>
        <strain evidence="5">DSM 20732</strain>
    </source>
</reference>
<evidence type="ECO:0000256" key="1">
    <source>
        <dbReference type="SAM" id="MobiDB-lite"/>
    </source>
</evidence>
<gene>
    <name evidence="4" type="ORF">BSZ40_04910</name>
</gene>
<dbReference type="Pfam" id="PF10110">
    <property type="entry name" value="GPDPase_memb"/>
    <property type="match status" value="1"/>
</dbReference>
<feature type="transmembrane region" description="Helical" evidence="2">
    <location>
        <begin position="188"/>
        <end position="214"/>
    </location>
</feature>
<feature type="domain" description="Glycerophosphoryl diester phosphodiesterase membrane" evidence="3">
    <location>
        <begin position="239"/>
        <end position="352"/>
    </location>
</feature>
<dbReference type="AlphaFoldDB" id="A0A1Q5PW55"/>
<organism evidence="4 5">
    <name type="scientific">Buchananella hordeovulneris</name>
    <dbReference type="NCBI Taxonomy" id="52770"/>
    <lineage>
        <taxon>Bacteria</taxon>
        <taxon>Bacillati</taxon>
        <taxon>Actinomycetota</taxon>
        <taxon>Actinomycetes</taxon>
        <taxon>Actinomycetales</taxon>
        <taxon>Actinomycetaceae</taxon>
        <taxon>Buchananella</taxon>
    </lineage>
</organism>
<evidence type="ECO:0000256" key="2">
    <source>
        <dbReference type="SAM" id="Phobius"/>
    </source>
</evidence>
<feature type="compositionally biased region" description="Gly residues" evidence="1">
    <location>
        <begin position="42"/>
        <end position="52"/>
    </location>
</feature>
<keyword evidence="2" id="KW-0472">Membrane</keyword>
<dbReference type="STRING" id="52770.BSZ40_04910"/>
<feature type="region of interest" description="Disordered" evidence="1">
    <location>
        <begin position="1"/>
        <end position="54"/>
    </location>
</feature>
<feature type="transmembrane region" description="Helical" evidence="2">
    <location>
        <begin position="278"/>
        <end position="308"/>
    </location>
</feature>
<name>A0A1Q5PW55_9ACTO</name>
<feature type="transmembrane region" description="Helical" evidence="2">
    <location>
        <begin position="226"/>
        <end position="257"/>
    </location>
</feature>
<dbReference type="InterPro" id="IPR018476">
    <property type="entry name" value="GlyceroP-diester-Pdiesterase_M"/>
</dbReference>
<evidence type="ECO:0000313" key="4">
    <source>
        <dbReference type="EMBL" id="OKL51831.1"/>
    </source>
</evidence>
<dbReference type="InParanoid" id="A0A1Q5PW55"/>
<dbReference type="Proteomes" id="UP000185612">
    <property type="component" value="Unassembled WGS sequence"/>
</dbReference>
<dbReference type="OrthoDB" id="121140at2"/>
<feature type="transmembrane region" description="Helical" evidence="2">
    <location>
        <begin position="328"/>
        <end position="353"/>
    </location>
</feature>
<keyword evidence="5" id="KW-1185">Reference proteome</keyword>
<accession>A0A1Q5PW55</accession>
<feature type="transmembrane region" description="Helical" evidence="2">
    <location>
        <begin position="89"/>
        <end position="112"/>
    </location>
</feature>